<dbReference type="InterPro" id="IPR005801">
    <property type="entry name" value="ADC_synthase"/>
</dbReference>
<dbReference type="Pfam" id="PF00425">
    <property type="entry name" value="Chorismate_bind"/>
    <property type="match status" value="1"/>
</dbReference>
<evidence type="ECO:0000259" key="4">
    <source>
        <dbReference type="Pfam" id="PF00425"/>
    </source>
</evidence>
<dbReference type="NCBIfam" id="TIGR00553">
    <property type="entry name" value="pabB"/>
    <property type="match status" value="1"/>
</dbReference>
<feature type="domain" description="Chorismate-utilising enzyme C-terminal" evidence="4">
    <location>
        <begin position="199"/>
        <end position="451"/>
    </location>
</feature>
<dbReference type="InterPro" id="IPR005802">
    <property type="entry name" value="ADC_synth_comp_1"/>
</dbReference>
<dbReference type="Gene3D" id="3.60.120.10">
    <property type="entry name" value="Anthranilate synthase"/>
    <property type="match status" value="1"/>
</dbReference>
<evidence type="ECO:0000259" key="5">
    <source>
        <dbReference type="Pfam" id="PF04715"/>
    </source>
</evidence>
<gene>
    <name evidence="6" type="primary">pabB</name>
    <name evidence="6" type="ORF">NAF29_08895</name>
</gene>
<evidence type="ECO:0000256" key="3">
    <source>
        <dbReference type="SAM" id="MobiDB-lite"/>
    </source>
</evidence>
<dbReference type="PANTHER" id="PTHR11236">
    <property type="entry name" value="AMINOBENZOATE/ANTHRANILATE SYNTHASE"/>
    <property type="match status" value="1"/>
</dbReference>
<comment type="caution">
    <text evidence="6">The sequence shown here is derived from an EMBL/GenBank/DDBJ whole genome shotgun (WGS) entry which is preliminary data.</text>
</comment>
<protein>
    <recommendedName>
        <fullName evidence="1">aminodeoxychorismate synthase</fullName>
        <ecNumber evidence="1">2.6.1.85</ecNumber>
    </recommendedName>
</protein>
<organism evidence="6 7">
    <name type="scientific">Echinimonas agarilytica</name>
    <dbReference type="NCBI Taxonomy" id="1215918"/>
    <lineage>
        <taxon>Bacteria</taxon>
        <taxon>Pseudomonadati</taxon>
        <taxon>Pseudomonadota</taxon>
        <taxon>Gammaproteobacteria</taxon>
        <taxon>Alteromonadales</taxon>
        <taxon>Echinimonadaceae</taxon>
        <taxon>Echinimonas</taxon>
    </lineage>
</organism>
<dbReference type="PRINTS" id="PR00095">
    <property type="entry name" value="ANTSNTHASEI"/>
</dbReference>
<evidence type="ECO:0000256" key="2">
    <source>
        <dbReference type="ARBA" id="ARBA00022679"/>
    </source>
</evidence>
<dbReference type="Proteomes" id="UP001165393">
    <property type="component" value="Unassembled WGS sequence"/>
</dbReference>
<evidence type="ECO:0000256" key="1">
    <source>
        <dbReference type="ARBA" id="ARBA00013139"/>
    </source>
</evidence>
<feature type="region of interest" description="Disordered" evidence="3">
    <location>
        <begin position="279"/>
        <end position="303"/>
    </location>
</feature>
<dbReference type="GO" id="GO:0009396">
    <property type="term" value="P:folic acid-containing compound biosynthetic process"/>
    <property type="evidence" value="ECO:0007669"/>
    <property type="project" value="InterPro"/>
</dbReference>
<dbReference type="EMBL" id="JAMQGP010000003">
    <property type="protein sequence ID" value="MCM2679780.1"/>
    <property type="molecule type" value="Genomic_DNA"/>
</dbReference>
<keyword evidence="2 6" id="KW-0808">Transferase</keyword>
<evidence type="ECO:0000313" key="6">
    <source>
        <dbReference type="EMBL" id="MCM2679780.1"/>
    </source>
</evidence>
<dbReference type="EC" id="2.6.1.85" evidence="1"/>
<accession>A0AA42B7C9</accession>
<dbReference type="SUPFAM" id="SSF56322">
    <property type="entry name" value="ADC synthase"/>
    <property type="match status" value="1"/>
</dbReference>
<keyword evidence="7" id="KW-1185">Reference proteome</keyword>
<dbReference type="InterPro" id="IPR015890">
    <property type="entry name" value="Chorismate_C"/>
</dbReference>
<keyword evidence="6" id="KW-0032">Aminotransferase</keyword>
<sequence>MKSQAAIIEMDWNQFGDPQVVAHQYAHEKGFAWLDSASSDHQDSRYHIIARKPELTLTAHHHEVKLHPHTQRSLPSIPKQIEGQPFKILEFIAQQMAWSVPESDSLPFKGGWLGYWGYDAGRYLESLPERARDDIRLPDIKMGWYNAALIIDMVQQRVVVVGHAPSAEALASELKSHSPNEYSAQFQLTSEWKSNMTAAEYANKFSRVQDYLHAGDCYQVNLAQRHQAHFTGSPFAAYCALRQHNKGPFSAFVNGTEGQVLSVSPERFIRCDGQKIQTKPIKGTRPRKESPQADQSEKVALQNSEKDRAENLMIVDLLRNDIGRVAAPGTVDVPGLFEIESFPAVHHLVSTVTADLNPSHSVYDLLAACFPGGSITGAPKIRAMEIIEELEPNRRSVYCGAIGYISVDGTMDTNIAIRTLVCDPNTIYCWAGGGLVADSQCNDEYQETIDKVSRILPLLSAL</sequence>
<proteinExistence type="predicted"/>
<dbReference type="InterPro" id="IPR019999">
    <property type="entry name" value="Anth_synth_I-like"/>
</dbReference>
<dbReference type="AlphaFoldDB" id="A0AA42B7C9"/>
<dbReference type="PANTHER" id="PTHR11236:SF50">
    <property type="entry name" value="AMINODEOXYCHORISMATE SYNTHASE COMPONENT 1"/>
    <property type="match status" value="1"/>
</dbReference>
<dbReference type="GO" id="GO:0046820">
    <property type="term" value="F:4-amino-4-deoxychorismate synthase activity"/>
    <property type="evidence" value="ECO:0007669"/>
    <property type="project" value="UniProtKB-EC"/>
</dbReference>
<feature type="compositionally biased region" description="Basic and acidic residues" evidence="3">
    <location>
        <begin position="286"/>
        <end position="297"/>
    </location>
</feature>
<dbReference type="InterPro" id="IPR006805">
    <property type="entry name" value="Anth_synth_I_N"/>
</dbReference>
<name>A0AA42B7C9_9GAMM</name>
<dbReference type="RefSeq" id="WP_251261217.1">
    <property type="nucleotide sequence ID" value="NZ_JAMQGP010000003.1"/>
</dbReference>
<feature type="domain" description="Anthranilate synthase component I N-terminal" evidence="5">
    <location>
        <begin position="19"/>
        <end position="159"/>
    </location>
</feature>
<dbReference type="GO" id="GO:0000162">
    <property type="term" value="P:L-tryptophan biosynthetic process"/>
    <property type="evidence" value="ECO:0007669"/>
    <property type="project" value="TreeGrafter"/>
</dbReference>
<evidence type="ECO:0000313" key="7">
    <source>
        <dbReference type="Proteomes" id="UP001165393"/>
    </source>
</evidence>
<dbReference type="Pfam" id="PF04715">
    <property type="entry name" value="Anth_synt_I_N"/>
    <property type="match status" value="1"/>
</dbReference>
<reference evidence="6 7" key="1">
    <citation type="journal article" date="2013" name="Antonie Van Leeuwenhoek">
        <title>Echinimonas agarilytica gen. nov., sp. nov., a new gammaproteobacterium isolated from the sea urchin Strongylocentrotus intermedius.</title>
        <authorList>
            <person name="Nedashkovskaya O.I."/>
            <person name="Stenkova A.M."/>
            <person name="Zhukova N.V."/>
            <person name="Van Trappen S."/>
            <person name="Lee J.S."/>
            <person name="Kim S.B."/>
        </authorList>
    </citation>
    <scope>NUCLEOTIDE SEQUENCE [LARGE SCALE GENOMIC DNA]</scope>
    <source>
        <strain evidence="6 7">KMM 6351</strain>
    </source>
</reference>